<evidence type="ECO:0000313" key="9">
    <source>
        <dbReference type="Proteomes" id="UP001501725"/>
    </source>
</evidence>
<evidence type="ECO:0000256" key="4">
    <source>
        <dbReference type="ARBA" id="ARBA00022692"/>
    </source>
</evidence>
<dbReference type="PANTHER" id="PTHR30558:SF3">
    <property type="entry name" value="BIOPOLYMER TRANSPORT PROTEIN EXBD-RELATED"/>
    <property type="match status" value="1"/>
</dbReference>
<dbReference type="Pfam" id="PF02472">
    <property type="entry name" value="ExbD"/>
    <property type="match status" value="1"/>
</dbReference>
<evidence type="ECO:0000256" key="7">
    <source>
        <dbReference type="RuleBase" id="RU003879"/>
    </source>
</evidence>
<evidence type="ECO:0000256" key="2">
    <source>
        <dbReference type="ARBA" id="ARBA00005811"/>
    </source>
</evidence>
<dbReference type="Proteomes" id="UP001501725">
    <property type="component" value="Unassembled WGS sequence"/>
</dbReference>
<sequence>MTPFVDVAFLILSFFMLATKFKPPEPVEILTPNSVSSDKLEDENAMQVTMDKEGRVYFNMVTTNNELKRQLIDNLNKTRNLGLTPTEMNHYMGAGPIGVPFNQLKSLLAKSPADQAKVKQDGIPVKDSASNELYYWVRDAVTLMAGNKVKYYIKGDNNAKYPDFKNVISAFKRNDIYKFSLITTPEDAPIGSPLWRNQQEKK</sequence>
<keyword evidence="9" id="KW-1185">Reference proteome</keyword>
<keyword evidence="6" id="KW-0472">Membrane</keyword>
<name>A0ABP8HB53_9BACT</name>
<evidence type="ECO:0000256" key="6">
    <source>
        <dbReference type="ARBA" id="ARBA00023136"/>
    </source>
</evidence>
<evidence type="ECO:0000256" key="1">
    <source>
        <dbReference type="ARBA" id="ARBA00004162"/>
    </source>
</evidence>
<dbReference type="InterPro" id="IPR003400">
    <property type="entry name" value="ExbD"/>
</dbReference>
<dbReference type="EMBL" id="BAABGY010000009">
    <property type="protein sequence ID" value="GAA4336664.1"/>
    <property type="molecule type" value="Genomic_DNA"/>
</dbReference>
<evidence type="ECO:0000256" key="3">
    <source>
        <dbReference type="ARBA" id="ARBA00022475"/>
    </source>
</evidence>
<accession>A0ABP8HB53</accession>
<keyword evidence="3" id="KW-1003">Cell membrane</keyword>
<evidence type="ECO:0000256" key="5">
    <source>
        <dbReference type="ARBA" id="ARBA00022989"/>
    </source>
</evidence>
<reference evidence="9" key="1">
    <citation type="journal article" date="2019" name="Int. J. Syst. Evol. Microbiol.">
        <title>The Global Catalogue of Microorganisms (GCM) 10K type strain sequencing project: providing services to taxonomists for standard genome sequencing and annotation.</title>
        <authorList>
            <consortium name="The Broad Institute Genomics Platform"/>
            <consortium name="The Broad Institute Genome Sequencing Center for Infectious Disease"/>
            <person name="Wu L."/>
            <person name="Ma J."/>
        </authorList>
    </citation>
    <scope>NUCLEOTIDE SEQUENCE [LARGE SCALE GENOMIC DNA]</scope>
    <source>
        <strain evidence="9">JCM 17919</strain>
    </source>
</reference>
<protein>
    <submittedName>
        <fullName evidence="8">Biopolymer transporter ExbD</fullName>
    </submittedName>
</protein>
<evidence type="ECO:0000313" key="8">
    <source>
        <dbReference type="EMBL" id="GAA4336664.1"/>
    </source>
</evidence>
<keyword evidence="7" id="KW-0813">Transport</keyword>
<comment type="subcellular location">
    <subcellularLocation>
        <location evidence="1">Cell membrane</location>
        <topology evidence="1">Single-pass membrane protein</topology>
    </subcellularLocation>
    <subcellularLocation>
        <location evidence="7">Cell membrane</location>
        <topology evidence="7">Single-pass type II membrane protein</topology>
    </subcellularLocation>
</comment>
<keyword evidence="5" id="KW-1133">Transmembrane helix</keyword>
<gene>
    <name evidence="8" type="ORF">GCM10023184_32060</name>
</gene>
<keyword evidence="4 7" id="KW-0812">Transmembrane</keyword>
<dbReference type="PANTHER" id="PTHR30558">
    <property type="entry name" value="EXBD MEMBRANE COMPONENT OF PMF-DRIVEN MACROMOLECULE IMPORT SYSTEM"/>
    <property type="match status" value="1"/>
</dbReference>
<proteinExistence type="inferred from homology"/>
<comment type="similarity">
    <text evidence="2 7">Belongs to the ExbD/TolR family.</text>
</comment>
<comment type="caution">
    <text evidence="8">The sequence shown here is derived from an EMBL/GenBank/DDBJ whole genome shotgun (WGS) entry which is preliminary data.</text>
</comment>
<organism evidence="8 9">
    <name type="scientific">Flaviaesturariibacter amylovorans</name>
    <dbReference type="NCBI Taxonomy" id="1084520"/>
    <lineage>
        <taxon>Bacteria</taxon>
        <taxon>Pseudomonadati</taxon>
        <taxon>Bacteroidota</taxon>
        <taxon>Chitinophagia</taxon>
        <taxon>Chitinophagales</taxon>
        <taxon>Chitinophagaceae</taxon>
        <taxon>Flaviaestuariibacter</taxon>
    </lineage>
</organism>
<keyword evidence="7" id="KW-0653">Protein transport</keyword>